<dbReference type="PROSITE" id="PS51257">
    <property type="entry name" value="PROKAR_LIPOPROTEIN"/>
    <property type="match status" value="1"/>
</dbReference>
<comment type="caution">
    <text evidence="2">The sequence shown here is derived from an EMBL/GenBank/DDBJ whole genome shotgun (WGS) entry which is preliminary data.</text>
</comment>
<evidence type="ECO:0000313" key="2">
    <source>
        <dbReference type="EMBL" id="MDI6103615.1"/>
    </source>
</evidence>
<dbReference type="Proteomes" id="UP001241758">
    <property type="component" value="Unassembled WGS sequence"/>
</dbReference>
<proteinExistence type="predicted"/>
<evidence type="ECO:0000256" key="1">
    <source>
        <dbReference type="SAM" id="MobiDB-lite"/>
    </source>
</evidence>
<sequence>MRPALVEWPLPAVLLPLAVSPGLVACPEPARTVAPSEVERRRPDRVLAAPKARHVVAQLCPDVPRQARPVRPRQHGVRSPEQPWAPPLPAGADPARMADGLAWPARTASRPVQRRARTELPVTGRVARTVNYVMG</sequence>
<organism evidence="2 3">
    <name type="scientific">Actinoplanes sandaracinus</name>
    <dbReference type="NCBI Taxonomy" id="3045177"/>
    <lineage>
        <taxon>Bacteria</taxon>
        <taxon>Bacillati</taxon>
        <taxon>Actinomycetota</taxon>
        <taxon>Actinomycetes</taxon>
        <taxon>Micromonosporales</taxon>
        <taxon>Micromonosporaceae</taxon>
        <taxon>Actinoplanes</taxon>
    </lineage>
</organism>
<gene>
    <name evidence="2" type="ORF">QLQ12_33885</name>
</gene>
<evidence type="ECO:0000313" key="3">
    <source>
        <dbReference type="Proteomes" id="UP001241758"/>
    </source>
</evidence>
<dbReference type="RefSeq" id="WP_282764804.1">
    <property type="nucleotide sequence ID" value="NZ_JASCTH010000026.1"/>
</dbReference>
<reference evidence="2 3" key="1">
    <citation type="submission" date="2023-05" db="EMBL/GenBank/DDBJ databases">
        <title>Actinoplanes sp. NEAU-A12 genome sequencing.</title>
        <authorList>
            <person name="Wang Z.-S."/>
        </authorList>
    </citation>
    <scope>NUCLEOTIDE SEQUENCE [LARGE SCALE GENOMIC DNA]</scope>
    <source>
        <strain evidence="2 3">NEAU-A12</strain>
    </source>
</reference>
<name>A0ABT6WV50_9ACTN</name>
<protein>
    <recommendedName>
        <fullName evidence="4">Secreted protein</fullName>
    </recommendedName>
</protein>
<accession>A0ABT6WV50</accession>
<feature type="region of interest" description="Disordered" evidence="1">
    <location>
        <begin position="64"/>
        <end position="96"/>
    </location>
</feature>
<dbReference type="EMBL" id="JASCTH010000026">
    <property type="protein sequence ID" value="MDI6103615.1"/>
    <property type="molecule type" value="Genomic_DNA"/>
</dbReference>
<evidence type="ECO:0008006" key="4">
    <source>
        <dbReference type="Google" id="ProtNLM"/>
    </source>
</evidence>
<keyword evidence="3" id="KW-1185">Reference proteome</keyword>